<evidence type="ECO:0000256" key="2">
    <source>
        <dbReference type="RuleBase" id="RU362080"/>
    </source>
</evidence>
<dbReference type="Gene3D" id="3.40.1620.10">
    <property type="entry name" value="YefM-like domain"/>
    <property type="match status" value="1"/>
</dbReference>
<evidence type="ECO:0000313" key="3">
    <source>
        <dbReference type="EMBL" id="TGL28266.1"/>
    </source>
</evidence>
<dbReference type="InterPro" id="IPR036165">
    <property type="entry name" value="YefM-like_sf"/>
</dbReference>
<sequence length="98" mass="11065">MIEKQLIHLETNSSLKLDYFMKKVNLSEAKAHLGRYLKAASSGERVVISERNRPMVELVAISMPKTKKLKPGILAGKFSVPDDFNSTLTEFESDFYGE</sequence>
<comment type="similarity">
    <text evidence="1 2">Belongs to the phD/YefM antitoxin family.</text>
</comment>
<comment type="caution">
    <text evidence="3">The sequence shown here is derived from an EMBL/GenBank/DDBJ whole genome shotgun (WGS) entry which is preliminary data.</text>
</comment>
<protein>
    <recommendedName>
        <fullName evidence="2">Antitoxin</fullName>
    </recommendedName>
</protein>
<dbReference type="OrthoDB" id="9800503at2"/>
<evidence type="ECO:0000313" key="4">
    <source>
        <dbReference type="Proteomes" id="UP000297871"/>
    </source>
</evidence>
<keyword evidence="4" id="KW-1185">Reference proteome</keyword>
<dbReference type="Proteomes" id="UP000297871">
    <property type="component" value="Unassembled WGS sequence"/>
</dbReference>
<accession>A0A4R9J2M8</accession>
<dbReference type="Pfam" id="PF02604">
    <property type="entry name" value="PhdYeFM_antitox"/>
    <property type="match status" value="1"/>
</dbReference>
<dbReference type="SUPFAM" id="SSF143120">
    <property type="entry name" value="YefM-like"/>
    <property type="match status" value="1"/>
</dbReference>
<dbReference type="InterPro" id="IPR051416">
    <property type="entry name" value="phD-YefM_TA_antitoxins"/>
</dbReference>
<organism evidence="3 4">
    <name type="scientific">Leptospira koniambonensis</name>
    <dbReference type="NCBI Taxonomy" id="2484950"/>
    <lineage>
        <taxon>Bacteria</taxon>
        <taxon>Pseudomonadati</taxon>
        <taxon>Spirochaetota</taxon>
        <taxon>Spirochaetia</taxon>
        <taxon>Leptospirales</taxon>
        <taxon>Leptospiraceae</taxon>
        <taxon>Leptospira</taxon>
    </lineage>
</organism>
<dbReference type="NCBIfam" id="TIGR01552">
    <property type="entry name" value="phd_fam"/>
    <property type="match status" value="1"/>
</dbReference>
<reference evidence="3" key="1">
    <citation type="journal article" date="2019" name="PLoS Negl. Trop. Dis.">
        <title>Revisiting the worldwide diversity of Leptospira species in the environment.</title>
        <authorList>
            <person name="Vincent A.T."/>
            <person name="Schiettekatte O."/>
            <person name="Bourhy P."/>
            <person name="Veyrier F.J."/>
            <person name="Picardeau M."/>
        </authorList>
    </citation>
    <scope>NUCLEOTIDE SEQUENCE [LARGE SCALE GENOMIC DNA]</scope>
    <source>
        <strain evidence="3">201800265</strain>
    </source>
</reference>
<dbReference type="PANTHER" id="PTHR35377">
    <property type="entry name" value="ANTITOXIN VAPB49-RELATED-RELATED"/>
    <property type="match status" value="1"/>
</dbReference>
<dbReference type="PANTHER" id="PTHR35377:SF4">
    <property type="entry name" value="PREVENT-HOST-DEATH FAMILY PROTEIN"/>
    <property type="match status" value="1"/>
</dbReference>
<proteinExistence type="inferred from homology"/>
<name>A0A4R9J2M8_9LEPT</name>
<dbReference type="RefSeq" id="WP_135616829.1">
    <property type="nucleotide sequence ID" value="NZ_JBNURZ010000004.1"/>
</dbReference>
<dbReference type="InterPro" id="IPR006442">
    <property type="entry name" value="Antitoxin_Phd/YefM"/>
</dbReference>
<dbReference type="EMBL" id="RQFY01000012">
    <property type="protein sequence ID" value="TGL28266.1"/>
    <property type="molecule type" value="Genomic_DNA"/>
</dbReference>
<gene>
    <name evidence="3" type="ORF">EHQ52_18530</name>
</gene>
<dbReference type="AlphaFoldDB" id="A0A4R9J2M8"/>
<evidence type="ECO:0000256" key="1">
    <source>
        <dbReference type="ARBA" id="ARBA00009981"/>
    </source>
</evidence>
<comment type="function">
    <text evidence="2">Antitoxin component of a type II toxin-antitoxin (TA) system.</text>
</comment>